<accession>A0A0F8ZYA1</accession>
<comment type="caution">
    <text evidence="2">The sequence shown here is derived from an EMBL/GenBank/DDBJ whole genome shotgun (WGS) entry which is preliminary data.</text>
</comment>
<gene>
    <name evidence="2" type="ORF">LCGC14_2979020</name>
</gene>
<sequence length="125" mass="13807">MPEENKDHGKKVIAGKLLSKFIREIASEEYDDPVIKAKGEEAVMVTKAEAVARHIWNVALGYVEEVGIYKDGVKVGVKLETHRPDKWAIGIIWDRMEGRVGQADTKPGSDKASLADRVSALGKKH</sequence>
<proteinExistence type="predicted"/>
<reference evidence="2" key="1">
    <citation type="journal article" date="2015" name="Nature">
        <title>Complex archaea that bridge the gap between prokaryotes and eukaryotes.</title>
        <authorList>
            <person name="Spang A."/>
            <person name="Saw J.H."/>
            <person name="Jorgensen S.L."/>
            <person name="Zaremba-Niedzwiedzka K."/>
            <person name="Martijn J."/>
            <person name="Lind A.E."/>
            <person name="van Eijk R."/>
            <person name="Schleper C."/>
            <person name="Guy L."/>
            <person name="Ettema T.J."/>
        </authorList>
    </citation>
    <scope>NUCLEOTIDE SEQUENCE</scope>
</reference>
<protein>
    <submittedName>
        <fullName evidence="2">Uncharacterized protein</fullName>
    </submittedName>
</protein>
<dbReference type="AlphaFoldDB" id="A0A0F8ZYA1"/>
<feature type="region of interest" description="Disordered" evidence="1">
    <location>
        <begin position="101"/>
        <end position="125"/>
    </location>
</feature>
<name>A0A0F8ZYA1_9ZZZZ</name>
<dbReference type="EMBL" id="LAZR01060789">
    <property type="protein sequence ID" value="KKK64951.1"/>
    <property type="molecule type" value="Genomic_DNA"/>
</dbReference>
<evidence type="ECO:0000313" key="2">
    <source>
        <dbReference type="EMBL" id="KKK64951.1"/>
    </source>
</evidence>
<organism evidence="2">
    <name type="scientific">marine sediment metagenome</name>
    <dbReference type="NCBI Taxonomy" id="412755"/>
    <lineage>
        <taxon>unclassified sequences</taxon>
        <taxon>metagenomes</taxon>
        <taxon>ecological metagenomes</taxon>
    </lineage>
</organism>
<evidence type="ECO:0000256" key="1">
    <source>
        <dbReference type="SAM" id="MobiDB-lite"/>
    </source>
</evidence>
<feature type="non-terminal residue" evidence="2">
    <location>
        <position position="125"/>
    </location>
</feature>